<dbReference type="EMBL" id="LT630003">
    <property type="protein sequence ID" value="SET84773.1"/>
    <property type="molecule type" value="Genomic_DNA"/>
</dbReference>
<dbReference type="Pfam" id="PF03358">
    <property type="entry name" value="FMN_red"/>
    <property type="match status" value="1"/>
</dbReference>
<dbReference type="PANTHER" id="PTHR43278:SF4">
    <property type="entry name" value="NAD(P)H-DEPENDENT FMN-CONTAINING OXIDOREDUCTASE YWQN-RELATED"/>
    <property type="match status" value="1"/>
</dbReference>
<gene>
    <name evidence="4" type="ORF">SAMN02745906_2388</name>
</gene>
<name>A0ABY1CA08_9FIRM</name>
<keyword evidence="1" id="KW-0285">Flavoprotein</keyword>
<keyword evidence="2" id="KW-0288">FMN</keyword>
<evidence type="ECO:0000259" key="3">
    <source>
        <dbReference type="Pfam" id="PF03358"/>
    </source>
</evidence>
<dbReference type="InterPro" id="IPR051796">
    <property type="entry name" value="ISF_SsuE-like"/>
</dbReference>
<protein>
    <submittedName>
        <fullName evidence="4">NADPH-dependent FMN reductase</fullName>
    </submittedName>
</protein>
<dbReference type="InterPro" id="IPR029039">
    <property type="entry name" value="Flavoprotein-like_sf"/>
</dbReference>
<dbReference type="Gene3D" id="3.40.50.360">
    <property type="match status" value="1"/>
</dbReference>
<evidence type="ECO:0000313" key="5">
    <source>
        <dbReference type="Proteomes" id="UP000198970"/>
    </source>
</evidence>
<feature type="domain" description="NADPH-dependent FMN reductase-like" evidence="3">
    <location>
        <begin position="6"/>
        <end position="123"/>
    </location>
</feature>
<dbReference type="RefSeq" id="WP_100042438.1">
    <property type="nucleotide sequence ID" value="NZ_LT630003.1"/>
</dbReference>
<dbReference type="InterPro" id="IPR005025">
    <property type="entry name" value="FMN_Rdtase-like_dom"/>
</dbReference>
<dbReference type="PANTHER" id="PTHR43278">
    <property type="entry name" value="NAD(P)H-DEPENDENT FMN-CONTAINING OXIDOREDUCTASE YWQN-RELATED"/>
    <property type="match status" value="1"/>
</dbReference>
<sequence>MKKSKKIVILTGSPRKTGNSIAMAEAFTKEAEKKGHSVTRFDAADMTIKGCTACETCFNTGKACSFDDDFNKIAPELLEADVFVFATPLYWYSYPAKLKAVIDKFYAFLVGKRGVGNKECALIVCCEDKDMPMFDGIRFSYKQTTDLLQWKSVGEVLVPSVAAPGDIYKTNGLEQVIALADKF</sequence>
<evidence type="ECO:0000313" key="4">
    <source>
        <dbReference type="EMBL" id="SET84773.1"/>
    </source>
</evidence>
<organism evidence="4 5">
    <name type="scientific">Lacrimispora sphenoides JCM 1415</name>
    <dbReference type="NCBI Taxonomy" id="1297793"/>
    <lineage>
        <taxon>Bacteria</taxon>
        <taxon>Bacillati</taxon>
        <taxon>Bacillota</taxon>
        <taxon>Clostridia</taxon>
        <taxon>Lachnospirales</taxon>
        <taxon>Lachnospiraceae</taxon>
        <taxon>Lacrimispora</taxon>
    </lineage>
</organism>
<accession>A0ABY1CA08</accession>
<keyword evidence="5" id="KW-1185">Reference proteome</keyword>
<evidence type="ECO:0000256" key="2">
    <source>
        <dbReference type="ARBA" id="ARBA00022643"/>
    </source>
</evidence>
<evidence type="ECO:0000256" key="1">
    <source>
        <dbReference type="ARBA" id="ARBA00022630"/>
    </source>
</evidence>
<reference evidence="4 5" key="1">
    <citation type="submission" date="2016-10" db="EMBL/GenBank/DDBJ databases">
        <authorList>
            <person name="Varghese N."/>
            <person name="Submissions S."/>
        </authorList>
    </citation>
    <scope>NUCLEOTIDE SEQUENCE [LARGE SCALE GENOMIC DNA]</scope>
    <source>
        <strain evidence="4 5">ATCC 19403</strain>
    </source>
</reference>
<proteinExistence type="predicted"/>
<dbReference type="SUPFAM" id="SSF52218">
    <property type="entry name" value="Flavoproteins"/>
    <property type="match status" value="1"/>
</dbReference>
<dbReference type="Proteomes" id="UP000198970">
    <property type="component" value="Chromosome I"/>
</dbReference>